<evidence type="ECO:0000313" key="5">
    <source>
        <dbReference type="Proteomes" id="UP001500604"/>
    </source>
</evidence>
<keyword evidence="5" id="KW-1185">Reference proteome</keyword>
<reference evidence="5" key="1">
    <citation type="journal article" date="2019" name="Int. J. Syst. Evol. Microbiol.">
        <title>The Global Catalogue of Microorganisms (GCM) 10K type strain sequencing project: providing services to taxonomists for standard genome sequencing and annotation.</title>
        <authorList>
            <consortium name="The Broad Institute Genomics Platform"/>
            <consortium name="The Broad Institute Genome Sequencing Center for Infectious Disease"/>
            <person name="Wu L."/>
            <person name="Ma J."/>
        </authorList>
    </citation>
    <scope>NUCLEOTIDE SEQUENCE [LARGE SCALE GENOMIC DNA]</scope>
    <source>
        <strain evidence="5">JCM 17805</strain>
    </source>
</reference>
<gene>
    <name evidence="4" type="ORF">GCM10023116_44640</name>
</gene>
<evidence type="ECO:0000259" key="3">
    <source>
        <dbReference type="Pfam" id="PF05618"/>
    </source>
</evidence>
<dbReference type="Pfam" id="PF05618">
    <property type="entry name" value="Zn_protease"/>
    <property type="match status" value="1"/>
</dbReference>
<dbReference type="PROSITE" id="PS51257">
    <property type="entry name" value="PROKAR_LIPOPROTEIN"/>
    <property type="match status" value="1"/>
</dbReference>
<evidence type="ECO:0000313" key="4">
    <source>
        <dbReference type="EMBL" id="GAA4652180.1"/>
    </source>
</evidence>
<keyword evidence="4" id="KW-0378">Hydrolase</keyword>
<evidence type="ECO:0000256" key="1">
    <source>
        <dbReference type="SAM" id="MobiDB-lite"/>
    </source>
</evidence>
<protein>
    <submittedName>
        <fullName evidence="4">ATP-dependent zinc protease</fullName>
    </submittedName>
</protein>
<dbReference type="EMBL" id="BAABFL010000471">
    <property type="protein sequence ID" value="GAA4652180.1"/>
    <property type="molecule type" value="Genomic_DNA"/>
</dbReference>
<feature type="region of interest" description="Disordered" evidence="1">
    <location>
        <begin position="31"/>
        <end position="55"/>
    </location>
</feature>
<keyword evidence="4" id="KW-0645">Protease</keyword>
<sequence>MSARSLSRCALVCFLSTVFLLGGCQALQTGSHSTGTTASSEQQHPSAKVLEKKQEAPKCDPRVITRTEVVYKPVEIGNKLVIGAIEQATFENLGLSMEARIDTGATTSSLGATDIRLFERDGRQWVSFRLNGEQKDKDSLVVERQVVRNVMIKRHGKESQQRPVVRLKVRIGKIEQMAEFTLTDRSQFEFPVLVGRNILTDMAIVDVSHEYLVSKKKIADGKQP</sequence>
<dbReference type="SUPFAM" id="SSF50630">
    <property type="entry name" value="Acid proteases"/>
    <property type="match status" value="1"/>
</dbReference>
<dbReference type="InterPro" id="IPR008503">
    <property type="entry name" value="Asp_endopeptidase"/>
</dbReference>
<name>A0ABP8VA72_9GAMM</name>
<dbReference type="InterPro" id="IPR021109">
    <property type="entry name" value="Peptidase_aspartic_dom_sf"/>
</dbReference>
<feature type="domain" description="Retropepsin-like aspartic endopeptidase" evidence="3">
    <location>
        <begin position="81"/>
        <end position="215"/>
    </location>
</feature>
<feature type="compositionally biased region" description="Low complexity" evidence="1">
    <location>
        <begin position="31"/>
        <end position="40"/>
    </location>
</feature>
<dbReference type="Gene3D" id="2.40.70.10">
    <property type="entry name" value="Acid Proteases"/>
    <property type="match status" value="1"/>
</dbReference>
<comment type="caution">
    <text evidence="4">The sequence shown here is derived from an EMBL/GenBank/DDBJ whole genome shotgun (WGS) entry which is preliminary data.</text>
</comment>
<dbReference type="PANTHER" id="PTHR38037">
    <property type="entry name" value="ZN_PROTEASE DOMAIN-CONTAINING PROTEIN"/>
    <property type="match status" value="1"/>
</dbReference>
<dbReference type="GO" id="GO:0008233">
    <property type="term" value="F:peptidase activity"/>
    <property type="evidence" value="ECO:0007669"/>
    <property type="project" value="UniProtKB-KW"/>
</dbReference>
<proteinExistence type="predicted"/>
<keyword evidence="2" id="KW-0732">Signal</keyword>
<dbReference type="Proteomes" id="UP001500604">
    <property type="component" value="Unassembled WGS sequence"/>
</dbReference>
<evidence type="ECO:0000256" key="2">
    <source>
        <dbReference type="SAM" id="SignalP"/>
    </source>
</evidence>
<organism evidence="4 5">
    <name type="scientific">Kistimonas scapharcae</name>
    <dbReference type="NCBI Taxonomy" id="1036133"/>
    <lineage>
        <taxon>Bacteria</taxon>
        <taxon>Pseudomonadati</taxon>
        <taxon>Pseudomonadota</taxon>
        <taxon>Gammaproteobacteria</taxon>
        <taxon>Oceanospirillales</taxon>
        <taxon>Endozoicomonadaceae</taxon>
        <taxon>Kistimonas</taxon>
    </lineage>
</organism>
<accession>A0ABP8VA72</accession>
<dbReference type="PANTHER" id="PTHR38037:SF2">
    <property type="entry name" value="ATP-DEPENDENT ZINC PROTEASE DOMAIN-CONTAINING PROTEIN-RELATED"/>
    <property type="match status" value="1"/>
</dbReference>
<feature type="chain" id="PRO_5045077879" evidence="2">
    <location>
        <begin position="22"/>
        <end position="224"/>
    </location>
</feature>
<dbReference type="GO" id="GO:0006508">
    <property type="term" value="P:proteolysis"/>
    <property type="evidence" value="ECO:0007669"/>
    <property type="project" value="UniProtKB-KW"/>
</dbReference>
<dbReference type="RefSeq" id="WP_345198696.1">
    <property type="nucleotide sequence ID" value="NZ_BAABFL010000471.1"/>
</dbReference>
<feature type="signal peptide" evidence="2">
    <location>
        <begin position="1"/>
        <end position="21"/>
    </location>
</feature>